<dbReference type="AlphaFoldDB" id="A0A6C0FUK6"/>
<evidence type="ECO:0000313" key="3">
    <source>
        <dbReference type="EMBL" id="QHT59692.1"/>
    </source>
</evidence>
<comment type="catalytic activity">
    <reaction evidence="2">
        <text>a 3'-end 2',3'-cyclophospho-ribonucleotide-RNA + H2O = a 3'-end 2'-phospho-ribonucleotide-RNA + H(+)</text>
        <dbReference type="Rhea" id="RHEA:11828"/>
        <dbReference type="Rhea" id="RHEA-COMP:10464"/>
        <dbReference type="Rhea" id="RHEA-COMP:17353"/>
        <dbReference type="ChEBI" id="CHEBI:15377"/>
        <dbReference type="ChEBI" id="CHEBI:15378"/>
        <dbReference type="ChEBI" id="CHEBI:83064"/>
        <dbReference type="ChEBI" id="CHEBI:173113"/>
        <dbReference type="EC" id="3.1.4.58"/>
    </reaction>
</comment>
<dbReference type="PANTHER" id="PTHR35561:SF1">
    <property type="entry name" value="RNA 2',3'-CYCLIC PHOSPHODIESTERASE"/>
    <property type="match status" value="1"/>
</dbReference>
<dbReference type="HAMAP" id="MF_01940">
    <property type="entry name" value="RNA_CPDase"/>
    <property type="match status" value="1"/>
</dbReference>
<dbReference type="Pfam" id="PF13563">
    <property type="entry name" value="2_5_RNA_ligase2"/>
    <property type="match status" value="1"/>
</dbReference>
<dbReference type="EMBL" id="CP048209">
    <property type="protein sequence ID" value="QHT59692.1"/>
    <property type="molecule type" value="Genomic_DNA"/>
</dbReference>
<dbReference type="GO" id="GO:0008664">
    <property type="term" value="F:RNA 2',3'-cyclic 3'-phosphodiesterase activity"/>
    <property type="evidence" value="ECO:0007669"/>
    <property type="project" value="UniProtKB-EC"/>
</dbReference>
<feature type="short sequence motif" description="HXTX 1" evidence="2">
    <location>
        <begin position="61"/>
        <end position="64"/>
    </location>
</feature>
<reference evidence="3 4" key="1">
    <citation type="submission" date="2020-01" db="EMBL/GenBank/DDBJ databases">
        <title>Paenibacillus sp. nov., isolated from tomato rhizosphere.</title>
        <authorList>
            <person name="Weon H.-Y."/>
            <person name="Lee S.A."/>
        </authorList>
    </citation>
    <scope>NUCLEOTIDE SEQUENCE [LARGE SCALE GENOMIC DNA]</scope>
    <source>
        <strain evidence="3 4">12200R-189</strain>
    </source>
</reference>
<dbReference type="PANTHER" id="PTHR35561">
    <property type="entry name" value="RNA 2',3'-CYCLIC PHOSPHODIESTERASE"/>
    <property type="match status" value="1"/>
</dbReference>
<name>A0A6C0FUK6_9BACL</name>
<comment type="similarity">
    <text evidence="2">Belongs to the 2H phosphoesterase superfamily. ThpR family.</text>
</comment>
<proteinExistence type="inferred from homology"/>
<gene>
    <name evidence="3" type="primary">thpR</name>
    <name evidence="3" type="ORF">GXP70_06830</name>
</gene>
<feature type="active site" description="Proton acceptor" evidence="2">
    <location>
        <position position="148"/>
    </location>
</feature>
<dbReference type="Gene3D" id="3.90.1140.10">
    <property type="entry name" value="Cyclic phosphodiesterase"/>
    <property type="match status" value="1"/>
</dbReference>
<keyword evidence="4" id="KW-1185">Reference proteome</keyword>
<evidence type="ECO:0000256" key="1">
    <source>
        <dbReference type="ARBA" id="ARBA00022801"/>
    </source>
</evidence>
<sequence length="208" mass="22992">MNSKEYETVDNPSVNESKKDKHRLFVAVPLPDELKLAIGEWSRKLRAAQPFRKWTETADLHVTLQFLGDTEPERIEALKSALAASAGRIQPFRLTLEGAGVFGRSEQPRVLWAGIGGEPESLRLLQRAVVEATAPLGFQAEARPYSPHLTIARSYAGSASFSLPELLGDGDSAGSDPQPAWRADEIVLYRTHMHRRPMYEAAARFALG</sequence>
<dbReference type="GO" id="GO:0004113">
    <property type="term" value="F:2',3'-cyclic-nucleotide 3'-phosphodiesterase activity"/>
    <property type="evidence" value="ECO:0007669"/>
    <property type="project" value="InterPro"/>
</dbReference>
<organism evidence="3 4">
    <name type="scientific">Paenibacillus lycopersici</name>
    <dbReference type="NCBI Taxonomy" id="2704462"/>
    <lineage>
        <taxon>Bacteria</taxon>
        <taxon>Bacillati</taxon>
        <taxon>Bacillota</taxon>
        <taxon>Bacilli</taxon>
        <taxon>Bacillales</taxon>
        <taxon>Paenibacillaceae</taxon>
        <taxon>Paenibacillus</taxon>
    </lineage>
</organism>
<dbReference type="SUPFAM" id="SSF55144">
    <property type="entry name" value="LigT-like"/>
    <property type="match status" value="1"/>
</dbReference>
<dbReference type="RefSeq" id="WP_162355758.1">
    <property type="nucleotide sequence ID" value="NZ_CP048209.1"/>
</dbReference>
<dbReference type="NCBIfam" id="TIGR02258">
    <property type="entry name" value="2_5_ligase"/>
    <property type="match status" value="1"/>
</dbReference>
<feature type="active site" description="Proton donor" evidence="2">
    <location>
        <position position="61"/>
    </location>
</feature>
<keyword evidence="1 2" id="KW-0378">Hydrolase</keyword>
<dbReference type="InterPro" id="IPR009097">
    <property type="entry name" value="Cyclic_Pdiesterase"/>
</dbReference>
<dbReference type="InterPro" id="IPR004175">
    <property type="entry name" value="RNA_CPDase"/>
</dbReference>
<comment type="function">
    <text evidence="2">Hydrolyzes RNA 2',3'-cyclic phosphodiester to an RNA 2'-phosphomonoester.</text>
</comment>
<dbReference type="KEGG" id="plyc:GXP70_06830"/>
<accession>A0A6C0FUK6</accession>
<protein>
    <recommendedName>
        <fullName evidence="2">RNA 2',3'-cyclic phosphodiesterase</fullName>
        <shortName evidence="2">RNA 2',3'-CPDase</shortName>
        <ecNumber evidence="2">3.1.4.58</ecNumber>
    </recommendedName>
</protein>
<dbReference type="Proteomes" id="UP000476064">
    <property type="component" value="Chromosome"/>
</dbReference>
<evidence type="ECO:0000313" key="4">
    <source>
        <dbReference type="Proteomes" id="UP000476064"/>
    </source>
</evidence>
<dbReference type="EC" id="3.1.4.58" evidence="2"/>
<evidence type="ECO:0000256" key="2">
    <source>
        <dbReference type="HAMAP-Rule" id="MF_01940"/>
    </source>
</evidence>
<feature type="short sequence motif" description="HXTX 2" evidence="2">
    <location>
        <begin position="148"/>
        <end position="151"/>
    </location>
</feature>